<accession>A0A4P6JYK5</accession>
<dbReference type="Gene3D" id="3.20.80.10">
    <property type="entry name" value="Regulatory factor, effector binding domain"/>
    <property type="match status" value="1"/>
</dbReference>
<dbReference type="Pfam" id="PF12833">
    <property type="entry name" value="HTH_18"/>
    <property type="match status" value="1"/>
</dbReference>
<dbReference type="InterPro" id="IPR011256">
    <property type="entry name" value="Reg_factor_effector_dom_sf"/>
</dbReference>
<keyword evidence="3" id="KW-0804">Transcription</keyword>
<dbReference type="PANTHER" id="PTHR47504:SF5">
    <property type="entry name" value="RIGHT ORIGIN-BINDING PROTEIN"/>
    <property type="match status" value="1"/>
</dbReference>
<dbReference type="SUPFAM" id="SSF46689">
    <property type="entry name" value="Homeodomain-like"/>
    <property type="match status" value="2"/>
</dbReference>
<evidence type="ECO:0000256" key="2">
    <source>
        <dbReference type="ARBA" id="ARBA00023125"/>
    </source>
</evidence>
<dbReference type="PRINTS" id="PR00032">
    <property type="entry name" value="HTHARAC"/>
</dbReference>
<dbReference type="InterPro" id="IPR029441">
    <property type="entry name" value="Cass2"/>
</dbReference>
<dbReference type="PROSITE" id="PS01124">
    <property type="entry name" value="HTH_ARAC_FAMILY_2"/>
    <property type="match status" value="1"/>
</dbReference>
<evidence type="ECO:0000256" key="3">
    <source>
        <dbReference type="ARBA" id="ARBA00023163"/>
    </source>
</evidence>
<dbReference type="InterPro" id="IPR050959">
    <property type="entry name" value="MarA-like"/>
</dbReference>
<feature type="domain" description="HTH araC/xylS-type" evidence="4">
    <location>
        <begin position="8"/>
        <end position="105"/>
    </location>
</feature>
<dbReference type="SMART" id="SM00871">
    <property type="entry name" value="AraC_E_bind"/>
    <property type="match status" value="1"/>
</dbReference>
<gene>
    <name evidence="5" type="ORF">EPA93_33490</name>
</gene>
<dbReference type="InterPro" id="IPR018062">
    <property type="entry name" value="HTH_AraC-typ_CS"/>
</dbReference>
<name>A0A4P6JYK5_KTERU</name>
<evidence type="ECO:0000313" key="6">
    <source>
        <dbReference type="Proteomes" id="UP000290365"/>
    </source>
</evidence>
<dbReference type="InterPro" id="IPR020449">
    <property type="entry name" value="Tscrpt_reg_AraC-type_HTH"/>
</dbReference>
<dbReference type="Gene3D" id="1.10.10.60">
    <property type="entry name" value="Homeodomain-like"/>
    <property type="match status" value="2"/>
</dbReference>
<dbReference type="SMART" id="SM00342">
    <property type="entry name" value="HTH_ARAC"/>
    <property type="match status" value="1"/>
</dbReference>
<dbReference type="SUPFAM" id="SSF55136">
    <property type="entry name" value="Probable bacterial effector-binding domain"/>
    <property type="match status" value="1"/>
</dbReference>
<proteinExistence type="predicted"/>
<dbReference type="AlphaFoldDB" id="A0A4P6JYK5"/>
<evidence type="ECO:0000259" key="4">
    <source>
        <dbReference type="PROSITE" id="PS01124"/>
    </source>
</evidence>
<reference evidence="5 6" key="1">
    <citation type="submission" date="2019-01" db="EMBL/GenBank/DDBJ databases">
        <title>Ktedonosporobacter rubrisoli SCAWS-G2.</title>
        <authorList>
            <person name="Huang Y."/>
            <person name="Yan B."/>
        </authorList>
    </citation>
    <scope>NUCLEOTIDE SEQUENCE [LARGE SCALE GENOMIC DNA]</scope>
    <source>
        <strain evidence="5 6">SCAWS-G2</strain>
    </source>
</reference>
<protein>
    <submittedName>
        <fullName evidence="5">AraC family transcriptional regulator</fullName>
    </submittedName>
</protein>
<dbReference type="Proteomes" id="UP000290365">
    <property type="component" value="Chromosome"/>
</dbReference>
<evidence type="ECO:0000313" key="5">
    <source>
        <dbReference type="EMBL" id="QBD80625.1"/>
    </source>
</evidence>
<dbReference type="KEGG" id="kbs:EPA93_33490"/>
<dbReference type="PANTHER" id="PTHR47504">
    <property type="entry name" value="RIGHT ORIGIN-BINDING PROTEIN"/>
    <property type="match status" value="1"/>
</dbReference>
<dbReference type="PROSITE" id="PS00041">
    <property type="entry name" value="HTH_ARAC_FAMILY_1"/>
    <property type="match status" value="1"/>
</dbReference>
<dbReference type="GO" id="GO:0043565">
    <property type="term" value="F:sequence-specific DNA binding"/>
    <property type="evidence" value="ECO:0007669"/>
    <property type="project" value="InterPro"/>
</dbReference>
<dbReference type="InterPro" id="IPR009057">
    <property type="entry name" value="Homeodomain-like_sf"/>
</dbReference>
<keyword evidence="2" id="KW-0238">DNA-binding</keyword>
<dbReference type="InterPro" id="IPR018060">
    <property type="entry name" value="HTH_AraC"/>
</dbReference>
<dbReference type="InterPro" id="IPR010499">
    <property type="entry name" value="AraC_E-bd"/>
</dbReference>
<dbReference type="GO" id="GO:0003700">
    <property type="term" value="F:DNA-binding transcription factor activity"/>
    <property type="evidence" value="ECO:0007669"/>
    <property type="project" value="InterPro"/>
</dbReference>
<evidence type="ECO:0000256" key="1">
    <source>
        <dbReference type="ARBA" id="ARBA00023015"/>
    </source>
</evidence>
<dbReference type="Pfam" id="PF14526">
    <property type="entry name" value="Cass2"/>
    <property type="match status" value="1"/>
</dbReference>
<sequence length="294" mass="33176">MNYRAYIQASIDFIEDHLQEELTLEVLAKIAGFSPYHYSRVFHAYVGKPVMEYVTCRRLAYATLELVGQKRIIDIALDYGFATHHGFAKAFRKVYGCSPRMYSARGSGRLPPKLDLFLLTQCQYVKGALLMEAEIVARPAFKVAGYELKTTTRDNRSKQDIPTFWKSMTAEHFALLHNQLPTLNEAELGLCFPTAPAYGDFSYVIAVEVSDFNGVPAELFTAEIPEATYAVFSSPANDGEEQIASALQATWQYVYETWFPGSGYELATGKVDFEWYPCSNQGEKVKLFLPVSKR</sequence>
<dbReference type="OrthoDB" id="9801123at2"/>
<dbReference type="RefSeq" id="WP_129891689.1">
    <property type="nucleotide sequence ID" value="NZ_CP035758.1"/>
</dbReference>
<dbReference type="EMBL" id="CP035758">
    <property type="protein sequence ID" value="QBD80625.1"/>
    <property type="molecule type" value="Genomic_DNA"/>
</dbReference>
<organism evidence="5 6">
    <name type="scientific">Ktedonosporobacter rubrisoli</name>
    <dbReference type="NCBI Taxonomy" id="2509675"/>
    <lineage>
        <taxon>Bacteria</taxon>
        <taxon>Bacillati</taxon>
        <taxon>Chloroflexota</taxon>
        <taxon>Ktedonobacteria</taxon>
        <taxon>Ktedonobacterales</taxon>
        <taxon>Ktedonosporobacteraceae</taxon>
        <taxon>Ktedonosporobacter</taxon>
    </lineage>
</organism>
<keyword evidence="6" id="KW-1185">Reference proteome</keyword>
<keyword evidence="1" id="KW-0805">Transcription regulation</keyword>